<dbReference type="GO" id="GO:0006353">
    <property type="term" value="P:DNA-templated transcription termination"/>
    <property type="evidence" value="ECO:0007669"/>
    <property type="project" value="InterPro"/>
</dbReference>
<dbReference type="PANTHER" id="PTHR11078">
    <property type="entry name" value="N UTILIZATION SUBSTANCE PROTEIN B-RELATED"/>
    <property type="match status" value="1"/>
</dbReference>
<evidence type="ECO:0008006" key="3">
    <source>
        <dbReference type="Google" id="ProtNLM"/>
    </source>
</evidence>
<keyword evidence="2" id="KW-1185">Reference proteome</keyword>
<dbReference type="Gramene" id="KJB21867">
    <property type="protein sequence ID" value="KJB21867"/>
    <property type="gene ID" value="B456_004G020300"/>
</dbReference>
<reference evidence="1 2" key="1">
    <citation type="journal article" date="2012" name="Nature">
        <title>Repeated polyploidization of Gossypium genomes and the evolution of spinnable cotton fibres.</title>
        <authorList>
            <person name="Paterson A.H."/>
            <person name="Wendel J.F."/>
            <person name="Gundlach H."/>
            <person name="Guo H."/>
            <person name="Jenkins J."/>
            <person name="Jin D."/>
            <person name="Llewellyn D."/>
            <person name="Showmaker K.C."/>
            <person name="Shu S."/>
            <person name="Udall J."/>
            <person name="Yoo M.J."/>
            <person name="Byers R."/>
            <person name="Chen W."/>
            <person name="Doron-Faigenboim A."/>
            <person name="Duke M.V."/>
            <person name="Gong L."/>
            <person name="Grimwood J."/>
            <person name="Grover C."/>
            <person name="Grupp K."/>
            <person name="Hu G."/>
            <person name="Lee T.H."/>
            <person name="Li J."/>
            <person name="Lin L."/>
            <person name="Liu T."/>
            <person name="Marler B.S."/>
            <person name="Page J.T."/>
            <person name="Roberts A.W."/>
            <person name="Romanel E."/>
            <person name="Sanders W.S."/>
            <person name="Szadkowski E."/>
            <person name="Tan X."/>
            <person name="Tang H."/>
            <person name="Xu C."/>
            <person name="Wang J."/>
            <person name="Wang Z."/>
            <person name="Zhang D."/>
            <person name="Zhang L."/>
            <person name="Ashrafi H."/>
            <person name="Bedon F."/>
            <person name="Bowers J.E."/>
            <person name="Brubaker C.L."/>
            <person name="Chee P.W."/>
            <person name="Das S."/>
            <person name="Gingle A.R."/>
            <person name="Haigler C.H."/>
            <person name="Harker D."/>
            <person name="Hoffmann L.V."/>
            <person name="Hovav R."/>
            <person name="Jones D.C."/>
            <person name="Lemke C."/>
            <person name="Mansoor S."/>
            <person name="ur Rahman M."/>
            <person name="Rainville L.N."/>
            <person name="Rambani A."/>
            <person name="Reddy U.K."/>
            <person name="Rong J.K."/>
            <person name="Saranga Y."/>
            <person name="Scheffler B.E."/>
            <person name="Scheffler J.A."/>
            <person name="Stelly D.M."/>
            <person name="Triplett B.A."/>
            <person name="Van Deynze A."/>
            <person name="Vaslin M.F."/>
            <person name="Waghmare V.N."/>
            <person name="Walford S.A."/>
            <person name="Wright R.J."/>
            <person name="Zaki E.A."/>
            <person name="Zhang T."/>
            <person name="Dennis E.S."/>
            <person name="Mayer K.F."/>
            <person name="Peterson D.G."/>
            <person name="Rokhsar D.S."/>
            <person name="Wang X."/>
            <person name="Schmutz J."/>
        </authorList>
    </citation>
    <scope>NUCLEOTIDE SEQUENCE [LARGE SCALE GENOMIC DNA]</scope>
</reference>
<gene>
    <name evidence="1" type="ORF">B456_004G020300</name>
</gene>
<evidence type="ECO:0000313" key="1">
    <source>
        <dbReference type="EMBL" id="KJB21867.1"/>
    </source>
</evidence>
<proteinExistence type="predicted"/>
<protein>
    <recommendedName>
        <fullName evidence="3">NusB/RsmB/TIM44 domain-containing protein</fullName>
    </recommendedName>
</protein>
<name>A0A0D2MS85_GOSRA</name>
<dbReference type="AlphaFoldDB" id="A0A0D2MS85"/>
<dbReference type="EMBL" id="CM001743">
    <property type="protein sequence ID" value="KJB21867.1"/>
    <property type="molecule type" value="Genomic_DNA"/>
</dbReference>
<dbReference type="PANTHER" id="PTHR11078:SF3">
    <property type="entry name" value="ANTITERMINATION NUSB DOMAIN-CONTAINING PROTEIN"/>
    <property type="match status" value="1"/>
</dbReference>
<dbReference type="GO" id="GO:0009507">
    <property type="term" value="C:chloroplast"/>
    <property type="evidence" value="ECO:0007669"/>
    <property type="project" value="TreeGrafter"/>
</dbReference>
<accession>A0A0D2MS85</accession>
<dbReference type="InterPro" id="IPR011605">
    <property type="entry name" value="NusB_fam"/>
</dbReference>
<dbReference type="Proteomes" id="UP000032304">
    <property type="component" value="Chromosome 4"/>
</dbReference>
<sequence>MEGIRSSSVLSCYYSSKTHFKLRRQPLEHCFLSLPPPPPPPRHPASRPKVRISLPSMALQVQDHQSFHKSKEMLPKIDKSGRFCSPRAARELALLIVYASCLQGSDPIRLFEKRINAAREPGYEFDKASLLQYNHMSFGGPPVTTHSVEEADELLRSDEQDSAIEAEVLSAPPKLVYSKLLLSFTRKLLVATVDKWDNHVLAIDKVVPSNWKVCLRR</sequence>
<evidence type="ECO:0000313" key="2">
    <source>
        <dbReference type="Proteomes" id="UP000032304"/>
    </source>
</evidence>
<organism evidence="1 2">
    <name type="scientific">Gossypium raimondii</name>
    <name type="common">Peruvian cotton</name>
    <name type="synonym">Gossypium klotzschianum subsp. raimondii</name>
    <dbReference type="NCBI Taxonomy" id="29730"/>
    <lineage>
        <taxon>Eukaryota</taxon>
        <taxon>Viridiplantae</taxon>
        <taxon>Streptophyta</taxon>
        <taxon>Embryophyta</taxon>
        <taxon>Tracheophyta</taxon>
        <taxon>Spermatophyta</taxon>
        <taxon>Magnoliopsida</taxon>
        <taxon>eudicotyledons</taxon>
        <taxon>Gunneridae</taxon>
        <taxon>Pentapetalae</taxon>
        <taxon>rosids</taxon>
        <taxon>malvids</taxon>
        <taxon>Malvales</taxon>
        <taxon>Malvaceae</taxon>
        <taxon>Malvoideae</taxon>
        <taxon>Gossypium</taxon>
    </lineage>
</organism>